<evidence type="ECO:0000313" key="2">
    <source>
        <dbReference type="EMBL" id="OBY09635.1"/>
    </source>
</evidence>
<proteinExistence type="predicted"/>
<dbReference type="GO" id="GO:0016787">
    <property type="term" value="F:hydrolase activity"/>
    <property type="evidence" value="ECO:0007669"/>
    <property type="project" value="UniProtKB-KW"/>
</dbReference>
<dbReference type="RefSeq" id="WP_055185020.1">
    <property type="nucleotide sequence ID" value="NZ_CABHIH010000007.1"/>
</dbReference>
<name>A0A174HKA6_9CLOT</name>
<reference evidence="2 3" key="1">
    <citation type="submission" date="2016-06" db="EMBL/GenBank/DDBJ databases">
        <authorList>
            <person name="Kjaerup R.B."/>
            <person name="Dalgaard T.S."/>
            <person name="Juul-Madsen H.R."/>
        </authorList>
    </citation>
    <scope>NUCLEOTIDE SEQUENCE [LARGE SCALE GENOMIC DNA]</scope>
    <source>
        <strain evidence="2 3">373-A1</strain>
    </source>
</reference>
<dbReference type="EMBL" id="MAPZ01000028">
    <property type="protein sequence ID" value="OBY09635.1"/>
    <property type="molecule type" value="Genomic_DNA"/>
</dbReference>
<accession>A0A174HKA6</accession>
<dbReference type="eggNOG" id="COG1235">
    <property type="taxonomic scope" value="Bacteria"/>
</dbReference>
<dbReference type="SMART" id="SM00849">
    <property type="entry name" value="Lactamase_B"/>
    <property type="match status" value="1"/>
</dbReference>
<feature type="domain" description="Metallo-beta-lactamase" evidence="1">
    <location>
        <begin position="11"/>
        <end position="191"/>
    </location>
</feature>
<dbReference type="SUPFAM" id="SSF56281">
    <property type="entry name" value="Metallo-hydrolase/oxidoreductase"/>
    <property type="match status" value="1"/>
</dbReference>
<sequence>MIFCSLYSGSSGNSIFIGDKESKILIDAGMPGKKIDEAMKSIGQDPSKLDGIFITHEHSDHIKGVGIISRKYDVPIYANDKTWAAMESSIGKVKEHNIKVMDRRTSVDIGSLNIKSFIIPHDAISPVGYTVSNGIKQVSVATDFGVFTEEIYSNVKDSEVILLESNHDVNMLKFGPYPYSLKRRILSEVGHLSNDDCGEAIVNIAKNGFGKKVILGHLSNTNNHPDLAYQTVLNVIKDKGLKQGEDVILSMASRKEPSGYIEL</sequence>
<dbReference type="PANTHER" id="PTHR47619">
    <property type="entry name" value="METALLO-HYDROLASE YYCJ-RELATED"/>
    <property type="match status" value="1"/>
</dbReference>
<comment type="caution">
    <text evidence="2">The sequence shown here is derived from an EMBL/GenBank/DDBJ whole genome shotgun (WGS) entry which is preliminary data.</text>
</comment>
<organism evidence="2 3">
    <name type="scientific">Clostridium paraputrificum</name>
    <dbReference type="NCBI Taxonomy" id="29363"/>
    <lineage>
        <taxon>Bacteria</taxon>
        <taxon>Bacillati</taxon>
        <taxon>Bacillota</taxon>
        <taxon>Clostridia</taxon>
        <taxon>Eubacteriales</taxon>
        <taxon>Clostridiaceae</taxon>
        <taxon>Clostridium</taxon>
    </lineage>
</organism>
<dbReference type="InterPro" id="IPR036866">
    <property type="entry name" value="RibonucZ/Hydroxyglut_hydro"/>
</dbReference>
<dbReference type="Pfam" id="PF12706">
    <property type="entry name" value="Lactamase_B_2"/>
    <property type="match status" value="1"/>
</dbReference>
<gene>
    <name evidence="2" type="ORF">CP373A1_14965</name>
</gene>
<dbReference type="OrthoDB" id="9781189at2"/>
<keyword evidence="3" id="KW-1185">Reference proteome</keyword>
<evidence type="ECO:0000259" key="1">
    <source>
        <dbReference type="SMART" id="SM00849"/>
    </source>
</evidence>
<keyword evidence="2" id="KW-0378">Hydrolase</keyword>
<dbReference type="InterPro" id="IPR052533">
    <property type="entry name" value="WalJ/YycJ-like"/>
</dbReference>
<dbReference type="PANTHER" id="PTHR47619:SF1">
    <property type="entry name" value="EXODEOXYRIBONUCLEASE WALJ"/>
    <property type="match status" value="1"/>
</dbReference>
<dbReference type="Gene3D" id="3.60.15.10">
    <property type="entry name" value="Ribonuclease Z/Hydroxyacylglutathione hydrolase-like"/>
    <property type="match status" value="1"/>
</dbReference>
<protein>
    <submittedName>
        <fullName evidence="2">Metallohydrolase</fullName>
    </submittedName>
</protein>
<dbReference type="InterPro" id="IPR001279">
    <property type="entry name" value="Metallo-B-lactamas"/>
</dbReference>
<dbReference type="AlphaFoldDB" id="A0A174HKA6"/>
<evidence type="ECO:0000313" key="3">
    <source>
        <dbReference type="Proteomes" id="UP000092714"/>
    </source>
</evidence>
<dbReference type="Proteomes" id="UP000092714">
    <property type="component" value="Unassembled WGS sequence"/>
</dbReference>